<name>A0AAV7BWT7_ENGPU</name>
<keyword evidence="2" id="KW-1185">Reference proteome</keyword>
<dbReference type="GO" id="GO:0005802">
    <property type="term" value="C:trans-Golgi network"/>
    <property type="evidence" value="ECO:0007669"/>
    <property type="project" value="TreeGrafter"/>
</dbReference>
<gene>
    <name evidence="1" type="ORF">GDO81_010072</name>
</gene>
<organism evidence="1 2">
    <name type="scientific">Engystomops pustulosus</name>
    <name type="common">Tungara frog</name>
    <name type="synonym">Physalaemus pustulosus</name>
    <dbReference type="NCBI Taxonomy" id="76066"/>
    <lineage>
        <taxon>Eukaryota</taxon>
        <taxon>Metazoa</taxon>
        <taxon>Chordata</taxon>
        <taxon>Craniata</taxon>
        <taxon>Vertebrata</taxon>
        <taxon>Euteleostomi</taxon>
        <taxon>Amphibia</taxon>
        <taxon>Batrachia</taxon>
        <taxon>Anura</taxon>
        <taxon>Neobatrachia</taxon>
        <taxon>Hyloidea</taxon>
        <taxon>Leptodactylidae</taxon>
        <taxon>Leiuperinae</taxon>
        <taxon>Engystomops</taxon>
    </lineage>
</organism>
<sequence>MLLEFQATFNLHRDVLPWILTQGSPVSDTLEKSSRTLRLINIERNGQILYTWKGLEGFTSVGLYDPCARQNEMLYSFDNEVNIISASVNTEKTLLALSYCHPASETQFQPLSPGKFERDRKD</sequence>
<accession>A0AAV7BWT7</accession>
<comment type="caution">
    <text evidence="1">The sequence shown here is derived from an EMBL/GenBank/DDBJ whole genome shotgun (WGS) entry which is preliminary data.</text>
</comment>
<dbReference type="AlphaFoldDB" id="A0AAV7BWT7"/>
<evidence type="ECO:0000313" key="2">
    <source>
        <dbReference type="Proteomes" id="UP000824782"/>
    </source>
</evidence>
<dbReference type="PANTHER" id="PTHR13630">
    <property type="entry name" value="GAMMA-SECRETASE-ACTIVATING PROTEIN"/>
    <property type="match status" value="1"/>
</dbReference>
<dbReference type="InterPro" id="IPR026172">
    <property type="entry name" value="GSAP_fam"/>
</dbReference>
<dbReference type="Proteomes" id="UP000824782">
    <property type="component" value="Unassembled WGS sequence"/>
</dbReference>
<reference evidence="1" key="1">
    <citation type="thesis" date="2020" institute="ProQuest LLC" country="789 East Eisenhower Parkway, Ann Arbor, MI, USA">
        <title>Comparative Genomics and Chromosome Evolution.</title>
        <authorList>
            <person name="Mudd A.B."/>
        </authorList>
    </citation>
    <scope>NUCLEOTIDE SEQUENCE</scope>
    <source>
        <strain evidence="1">237g6f4</strain>
        <tissue evidence="1">Blood</tissue>
    </source>
</reference>
<proteinExistence type="predicted"/>
<dbReference type="PANTHER" id="PTHR13630:SF1">
    <property type="entry name" value="GAMMA-SECRETASE-ACTIVATING PROTEIN"/>
    <property type="match status" value="1"/>
</dbReference>
<dbReference type="EMBL" id="WNYA01000004">
    <property type="protein sequence ID" value="KAG8577134.1"/>
    <property type="molecule type" value="Genomic_DNA"/>
</dbReference>
<evidence type="ECO:0000313" key="1">
    <source>
        <dbReference type="EMBL" id="KAG8577134.1"/>
    </source>
</evidence>
<protein>
    <submittedName>
        <fullName evidence="1">Uncharacterized protein</fullName>
    </submittedName>
</protein>
<dbReference type="GO" id="GO:1902004">
    <property type="term" value="P:positive regulation of amyloid-beta formation"/>
    <property type="evidence" value="ECO:0007669"/>
    <property type="project" value="TreeGrafter"/>
</dbReference>